<sequence length="119" mass="13588">MNGRLTTHALDLSKGLPAKELKIELWHLGSENNRNLVKTVYTNHDGRVETPLLEGEDLKIGEYELLFYVGDYFQTKNLEILEKPFLDLVPIRFGINDNKAHYHIPLLMAPGGYSTYRGS</sequence>
<dbReference type="InterPro" id="IPR023419">
    <property type="entry name" value="Transthyretin_CS"/>
</dbReference>
<dbReference type="PROSITE" id="PS00769">
    <property type="entry name" value="TRANSTHYRETIN_2"/>
    <property type="match status" value="1"/>
</dbReference>
<dbReference type="InterPro" id="IPR014306">
    <property type="entry name" value="Hydroxyisourate_hydrolase"/>
</dbReference>
<evidence type="ECO:0000256" key="1">
    <source>
        <dbReference type="ARBA" id="ARBA00001043"/>
    </source>
</evidence>
<dbReference type="NCBIfam" id="TIGR02962">
    <property type="entry name" value="hdxy_isourate"/>
    <property type="match status" value="1"/>
</dbReference>
<evidence type="ECO:0000256" key="3">
    <source>
        <dbReference type="ARBA" id="ARBA00009850"/>
    </source>
</evidence>
<dbReference type="PANTHER" id="PTHR10395:SF7">
    <property type="entry name" value="5-HYDROXYISOURATE HYDROLASE"/>
    <property type="match status" value="1"/>
</dbReference>
<dbReference type="EC" id="3.5.2.17" evidence="7"/>
<comment type="catalytic activity">
    <reaction evidence="1 7">
        <text>5-hydroxyisourate + H2O = 5-hydroxy-2-oxo-4-ureido-2,5-dihydro-1H-imidazole-5-carboxylate + H(+)</text>
        <dbReference type="Rhea" id="RHEA:23736"/>
        <dbReference type="ChEBI" id="CHEBI:15377"/>
        <dbReference type="ChEBI" id="CHEBI:15378"/>
        <dbReference type="ChEBI" id="CHEBI:18072"/>
        <dbReference type="ChEBI" id="CHEBI:58639"/>
        <dbReference type="EC" id="3.5.2.17"/>
    </reaction>
</comment>
<keyword evidence="5 7" id="KW-0659">Purine metabolism</keyword>
<dbReference type="GO" id="GO:0033971">
    <property type="term" value="F:hydroxyisourate hydrolase activity"/>
    <property type="evidence" value="ECO:0007669"/>
    <property type="project" value="UniProtKB-EC"/>
</dbReference>
<evidence type="ECO:0000259" key="8">
    <source>
        <dbReference type="Pfam" id="PF00576"/>
    </source>
</evidence>
<comment type="similarity">
    <text evidence="3 7">Belongs to the transthyretin family. 5-hydroxyisourate hydrolase subfamily.</text>
</comment>
<protein>
    <recommendedName>
        <fullName evidence="7">5-hydroxyisourate hydrolase</fullName>
        <shortName evidence="7">HIU hydrolase</shortName>
        <shortName evidence="7">HIUHase</shortName>
        <ecNumber evidence="7">3.5.2.17</ecNumber>
    </recommendedName>
</protein>
<organism evidence="9 10">
    <name type="scientific">Metabacillus herbersteinensis</name>
    <dbReference type="NCBI Taxonomy" id="283816"/>
    <lineage>
        <taxon>Bacteria</taxon>
        <taxon>Bacillati</taxon>
        <taxon>Bacillota</taxon>
        <taxon>Bacilli</taxon>
        <taxon>Bacillales</taxon>
        <taxon>Bacillaceae</taxon>
        <taxon>Metabacillus</taxon>
    </lineage>
</organism>
<evidence type="ECO:0000256" key="6">
    <source>
        <dbReference type="ARBA" id="ARBA00022801"/>
    </source>
</evidence>
<comment type="caution">
    <text evidence="9">The sequence shown here is derived from an EMBL/GenBank/DDBJ whole genome shotgun (WGS) entry which is preliminary data.</text>
</comment>
<keyword evidence="6 7" id="KW-0378">Hydrolase</keyword>
<name>A0ABV6GG51_9BACI</name>
<evidence type="ECO:0000313" key="10">
    <source>
        <dbReference type="Proteomes" id="UP001589854"/>
    </source>
</evidence>
<keyword evidence="10" id="KW-1185">Reference proteome</keyword>
<dbReference type="Pfam" id="PF00576">
    <property type="entry name" value="Transthyretin"/>
    <property type="match status" value="1"/>
</dbReference>
<dbReference type="Gene3D" id="2.60.40.180">
    <property type="entry name" value="Transthyretin/hydroxyisourate hydrolase domain"/>
    <property type="match status" value="1"/>
</dbReference>
<proteinExistence type="inferred from homology"/>
<reference evidence="9 10" key="1">
    <citation type="submission" date="2024-09" db="EMBL/GenBank/DDBJ databases">
        <authorList>
            <person name="Sun Q."/>
            <person name="Mori K."/>
        </authorList>
    </citation>
    <scope>NUCLEOTIDE SEQUENCE [LARGE SCALE GENOMIC DNA]</scope>
    <source>
        <strain evidence="9 10">CCM 7228</strain>
    </source>
</reference>
<evidence type="ECO:0000256" key="2">
    <source>
        <dbReference type="ARBA" id="ARBA00002704"/>
    </source>
</evidence>
<evidence type="ECO:0000313" key="9">
    <source>
        <dbReference type="EMBL" id="MFC0272660.1"/>
    </source>
</evidence>
<gene>
    <name evidence="9" type="primary">uraH</name>
    <name evidence="9" type="ORF">ACFFIX_14585</name>
</gene>
<feature type="domain" description="Transthyretin/hydroxyisourate hydrolase" evidence="8">
    <location>
        <begin position="5"/>
        <end position="118"/>
    </location>
</feature>
<dbReference type="RefSeq" id="WP_378935209.1">
    <property type="nucleotide sequence ID" value="NZ_JBHLVO010000012.1"/>
</dbReference>
<dbReference type="EMBL" id="JBHLVO010000012">
    <property type="protein sequence ID" value="MFC0272660.1"/>
    <property type="molecule type" value="Genomic_DNA"/>
</dbReference>
<dbReference type="PANTHER" id="PTHR10395">
    <property type="entry name" value="URICASE AND TRANSTHYRETIN-RELATED"/>
    <property type="match status" value="1"/>
</dbReference>
<evidence type="ECO:0000256" key="4">
    <source>
        <dbReference type="ARBA" id="ARBA00011881"/>
    </source>
</evidence>
<dbReference type="CDD" id="cd05822">
    <property type="entry name" value="TLP_HIUase"/>
    <property type="match status" value="1"/>
</dbReference>
<comment type="function">
    <text evidence="2">Catalyzes the hydrolysis of 5-hydroxyisourate (HIU) to 2-oxo-4-hydroxy-4-carboxy-5-ureidoimidazoline (OHCU).</text>
</comment>
<dbReference type="InterPro" id="IPR023416">
    <property type="entry name" value="Transthyretin/HIU_hydrolase_d"/>
</dbReference>
<dbReference type="InterPro" id="IPR036817">
    <property type="entry name" value="Transthyretin/HIU_hydrolase_sf"/>
</dbReference>
<accession>A0ABV6GG51</accession>
<comment type="subunit">
    <text evidence="4 7">Homotetramer.</text>
</comment>
<evidence type="ECO:0000256" key="5">
    <source>
        <dbReference type="ARBA" id="ARBA00022631"/>
    </source>
</evidence>
<evidence type="ECO:0000256" key="7">
    <source>
        <dbReference type="RuleBase" id="RU361270"/>
    </source>
</evidence>
<dbReference type="SUPFAM" id="SSF49472">
    <property type="entry name" value="Transthyretin (synonym: prealbumin)"/>
    <property type="match status" value="1"/>
</dbReference>
<dbReference type="Proteomes" id="UP001589854">
    <property type="component" value="Unassembled WGS sequence"/>
</dbReference>